<dbReference type="CTD" id="9797487"/>
<gene>
    <name evidence="2" type="ORF">GCK72_021186</name>
</gene>
<dbReference type="GeneID" id="9797487"/>
<comment type="caution">
    <text evidence="2">The sequence shown here is derived from an EMBL/GenBank/DDBJ whole genome shotgun (WGS) entry which is preliminary data.</text>
</comment>
<evidence type="ECO:0000259" key="1">
    <source>
        <dbReference type="PROSITE" id="PS50181"/>
    </source>
</evidence>
<accession>A0A6A5GIW1</accession>
<protein>
    <recommendedName>
        <fullName evidence="1">F-box domain-containing protein</fullName>
    </recommendedName>
</protein>
<dbReference type="Pfam" id="PF00646">
    <property type="entry name" value="F-box"/>
    <property type="match status" value="1"/>
</dbReference>
<dbReference type="PANTHER" id="PTHR23015">
    <property type="entry name" value="UNCHARACTERIZED C.ELEGANS PROTEIN"/>
    <property type="match status" value="1"/>
</dbReference>
<dbReference type="AlphaFoldDB" id="A0A6A5GIW1"/>
<feature type="domain" description="F-box" evidence="1">
    <location>
        <begin position="71"/>
        <end position="115"/>
    </location>
</feature>
<dbReference type="InterPro" id="IPR001810">
    <property type="entry name" value="F-box_dom"/>
</dbReference>
<dbReference type="InterPro" id="IPR040161">
    <property type="entry name" value="FB224"/>
</dbReference>
<reference evidence="2 3" key="1">
    <citation type="submission" date="2019-12" db="EMBL/GenBank/DDBJ databases">
        <title>Chromosome-level assembly of the Caenorhabditis remanei genome.</title>
        <authorList>
            <person name="Teterina A.A."/>
            <person name="Willis J.H."/>
            <person name="Phillips P.C."/>
        </authorList>
    </citation>
    <scope>NUCLEOTIDE SEQUENCE [LARGE SCALE GENOMIC DNA]</scope>
    <source>
        <strain evidence="2 3">PX506</strain>
        <tissue evidence="2">Whole organism</tissue>
    </source>
</reference>
<dbReference type="KEGG" id="crq:GCK72_021186"/>
<evidence type="ECO:0000313" key="3">
    <source>
        <dbReference type="Proteomes" id="UP000483820"/>
    </source>
</evidence>
<dbReference type="Proteomes" id="UP000483820">
    <property type="component" value="Chromosome V"/>
</dbReference>
<dbReference type="GO" id="GO:0045087">
    <property type="term" value="P:innate immune response"/>
    <property type="evidence" value="ECO:0007669"/>
    <property type="project" value="TreeGrafter"/>
</dbReference>
<evidence type="ECO:0000313" key="2">
    <source>
        <dbReference type="EMBL" id="KAF1754623.1"/>
    </source>
</evidence>
<dbReference type="RefSeq" id="XP_003090960.2">
    <property type="nucleotide sequence ID" value="XM_003090912.2"/>
</dbReference>
<dbReference type="PANTHER" id="PTHR23015:SF4">
    <property type="entry name" value="DUF38 DOMAIN-CONTAINING PROTEIN-RELATED"/>
    <property type="match status" value="1"/>
</dbReference>
<dbReference type="SMART" id="SM00256">
    <property type="entry name" value="FBOX"/>
    <property type="match status" value="1"/>
</dbReference>
<name>A0A6A5GIW1_CAERE</name>
<dbReference type="Pfam" id="PF17906">
    <property type="entry name" value="HTH_48"/>
    <property type="match status" value="1"/>
</dbReference>
<proteinExistence type="predicted"/>
<dbReference type="InterPro" id="IPR041426">
    <property type="entry name" value="Mos1_HTH"/>
</dbReference>
<organism evidence="2 3">
    <name type="scientific">Caenorhabditis remanei</name>
    <name type="common">Caenorhabditis vulgaris</name>
    <dbReference type="NCBI Taxonomy" id="31234"/>
    <lineage>
        <taxon>Eukaryota</taxon>
        <taxon>Metazoa</taxon>
        <taxon>Ecdysozoa</taxon>
        <taxon>Nematoda</taxon>
        <taxon>Chromadorea</taxon>
        <taxon>Rhabditida</taxon>
        <taxon>Rhabditina</taxon>
        <taxon>Rhabditomorpha</taxon>
        <taxon>Rhabditoidea</taxon>
        <taxon>Rhabditidae</taxon>
        <taxon>Peloderinae</taxon>
        <taxon>Caenorhabditis</taxon>
    </lineage>
</organism>
<dbReference type="PROSITE" id="PS50181">
    <property type="entry name" value="FBOX"/>
    <property type="match status" value="1"/>
</dbReference>
<dbReference type="EMBL" id="WUAV01000005">
    <property type="protein sequence ID" value="KAF1754623.1"/>
    <property type="molecule type" value="Genomic_DNA"/>
</dbReference>
<dbReference type="InterPro" id="IPR002900">
    <property type="entry name" value="DUF38/FTH_CAE_spp"/>
</dbReference>
<sequence>MAEILARNPIALRRFIVYEVLGKVPVFEAYNNFCKRFGEDVMNYVDYEFWYYRALHGELDVNYDKSVTPRQPALLELPMEMLWSIFEKASPIERLIVRKVCTRLQTCIDTMYNKIDGIRYNSAYGPVEIKYEEEVVRYQGNTDCSVYRLFRQPLHRPAVVKNVDQVELAIRDLSIPFRNPNLRLKSLDIHVDFDRMPRFQQVFESLNHQLHVEKLTFRTWKRMEETMILPFLKSRTLKKITIYMWESDEPMREKMGRLGQITQCREAEMLKIHGKYGENFPIDCFLNCHGLTLSDYRSFIRAETTIKFIGVLQTSTVLESFLVEKKDSEELLKAIRDGGRPLWNGVETRLGSCIFKIPIANSDKFWKLDLSGKMVHLERQ</sequence>
<dbReference type="Pfam" id="PF01827">
    <property type="entry name" value="FTH"/>
    <property type="match status" value="1"/>
</dbReference>